<keyword evidence="2" id="KW-0418">Kinase</keyword>
<dbReference type="OrthoDB" id="49666at2"/>
<proteinExistence type="inferred from homology"/>
<dbReference type="Proteomes" id="UP000289859">
    <property type="component" value="Unassembled WGS sequence"/>
</dbReference>
<dbReference type="InterPro" id="IPR043129">
    <property type="entry name" value="ATPase_NBD"/>
</dbReference>
<keyword evidence="2" id="KW-0808">Transferase</keyword>
<evidence type="ECO:0000313" key="3">
    <source>
        <dbReference type="Proteomes" id="UP000289859"/>
    </source>
</evidence>
<dbReference type="Gene3D" id="3.30.420.40">
    <property type="match status" value="2"/>
</dbReference>
<organism evidence="2 3">
    <name type="scientific">Leeuwenhoekiella polynyae</name>
    <dbReference type="NCBI Taxonomy" id="1550906"/>
    <lineage>
        <taxon>Bacteria</taxon>
        <taxon>Pseudomonadati</taxon>
        <taxon>Bacteroidota</taxon>
        <taxon>Flavobacteriia</taxon>
        <taxon>Flavobacteriales</taxon>
        <taxon>Flavobacteriaceae</taxon>
        <taxon>Leeuwenhoekiella</taxon>
    </lineage>
</organism>
<dbReference type="GO" id="GO:0016301">
    <property type="term" value="F:kinase activity"/>
    <property type="evidence" value="ECO:0007669"/>
    <property type="project" value="UniProtKB-KW"/>
</dbReference>
<name>A0A4Q0PH32_9FLAO</name>
<dbReference type="Pfam" id="PF00480">
    <property type="entry name" value="ROK"/>
    <property type="match status" value="1"/>
</dbReference>
<gene>
    <name evidence="2" type="ORF">DSM02_705</name>
</gene>
<sequence>MLSLGVDIGGSHIACCVFDHTSKELLKETFSYKKVNPHGTKDEILKTWLLALKESVAHLDRNIAGVGLAMPGPFDYYRGISKIKEVAKLQALYNVSLRLEIAQSLNLKPSQVRFINDASAFSIAEAALGKASAYKRIVAITLGTGLGASFAINGMPILKGENVPDSGYLYNQYYNNVLADELFSTRGIIEAYREMTGEQIKNVKELFDKVGLDNQAKLVFENFGSQLGDFIKPYLEEFEAETLVLGGKISGAFDVFGNSLKKELAFLEEIYVSEFGEEAAIIGSALLLDEMFYKKIEDTLKLM</sequence>
<dbReference type="EMBL" id="QOVK01000002">
    <property type="protein sequence ID" value="RXG25539.1"/>
    <property type="molecule type" value="Genomic_DNA"/>
</dbReference>
<keyword evidence="3" id="KW-1185">Reference proteome</keyword>
<accession>A0A4Q0PH32</accession>
<dbReference type="AlphaFoldDB" id="A0A4Q0PH32"/>
<dbReference type="RefSeq" id="WP_128764363.1">
    <property type="nucleotide sequence ID" value="NZ_JBHUOO010000018.1"/>
</dbReference>
<comment type="similarity">
    <text evidence="1">Belongs to the ROK (NagC/XylR) family.</text>
</comment>
<dbReference type="InterPro" id="IPR000600">
    <property type="entry name" value="ROK"/>
</dbReference>
<dbReference type="PANTHER" id="PTHR18964">
    <property type="entry name" value="ROK (REPRESSOR, ORF, KINASE) FAMILY"/>
    <property type="match status" value="1"/>
</dbReference>
<dbReference type="CDD" id="cd23763">
    <property type="entry name" value="ASKHA_ATPase_ROK"/>
    <property type="match status" value="1"/>
</dbReference>
<evidence type="ECO:0000313" key="2">
    <source>
        <dbReference type="EMBL" id="RXG25539.1"/>
    </source>
</evidence>
<reference evidence="2 3" key="1">
    <citation type="submission" date="2018-07" db="EMBL/GenBank/DDBJ databases">
        <title>Leeuwenhoekiella genomics.</title>
        <authorList>
            <person name="Tahon G."/>
            <person name="Willems A."/>
        </authorList>
    </citation>
    <scope>NUCLEOTIDE SEQUENCE [LARGE SCALE GENOMIC DNA]</scope>
    <source>
        <strain evidence="2 3">LMG 29608</strain>
    </source>
</reference>
<comment type="caution">
    <text evidence="2">The sequence shown here is derived from an EMBL/GenBank/DDBJ whole genome shotgun (WGS) entry which is preliminary data.</text>
</comment>
<protein>
    <submittedName>
        <fullName evidence="2">Glucokinase</fullName>
    </submittedName>
</protein>
<evidence type="ECO:0000256" key="1">
    <source>
        <dbReference type="ARBA" id="ARBA00006479"/>
    </source>
</evidence>
<dbReference type="SUPFAM" id="SSF53067">
    <property type="entry name" value="Actin-like ATPase domain"/>
    <property type="match status" value="1"/>
</dbReference>
<dbReference type="PANTHER" id="PTHR18964:SF149">
    <property type="entry name" value="BIFUNCTIONAL UDP-N-ACETYLGLUCOSAMINE 2-EPIMERASE_N-ACETYLMANNOSAMINE KINASE"/>
    <property type="match status" value="1"/>
</dbReference>